<dbReference type="EMBL" id="BANT01000012">
    <property type="protein sequence ID" value="GAC56752.1"/>
    <property type="molecule type" value="Genomic_DNA"/>
</dbReference>
<dbReference type="SUPFAM" id="SSF46689">
    <property type="entry name" value="Homeodomain-like"/>
    <property type="match status" value="1"/>
</dbReference>
<gene>
    <name evidence="4" type="ORF">GOHSU_12_01420</name>
</gene>
<comment type="caution">
    <text evidence="4">The sequence shown here is derived from an EMBL/GenBank/DDBJ whole genome shotgun (WGS) entry which is preliminary data.</text>
</comment>
<dbReference type="InterPro" id="IPR001647">
    <property type="entry name" value="HTH_TetR"/>
</dbReference>
<dbReference type="GO" id="GO:0003700">
    <property type="term" value="F:DNA-binding transcription factor activity"/>
    <property type="evidence" value="ECO:0007669"/>
    <property type="project" value="TreeGrafter"/>
</dbReference>
<reference evidence="4 5" key="1">
    <citation type="submission" date="2012-12" db="EMBL/GenBank/DDBJ databases">
        <title>Whole genome shotgun sequence of Gordonia hirsuta NBRC 16056.</title>
        <authorList>
            <person name="Isaki-Nakamura S."/>
            <person name="Hosoyama A."/>
            <person name="Tsuchikane K."/>
            <person name="Katsumata H."/>
            <person name="Baba S."/>
            <person name="Yamazaki S."/>
            <person name="Fujita N."/>
        </authorList>
    </citation>
    <scope>NUCLEOTIDE SEQUENCE [LARGE SCALE GENOMIC DNA]</scope>
    <source>
        <strain evidence="4 5">NBRC 16056</strain>
    </source>
</reference>
<name>L7L9M6_9ACTN</name>
<feature type="DNA-binding region" description="H-T-H motif" evidence="2">
    <location>
        <begin position="35"/>
        <end position="54"/>
    </location>
</feature>
<dbReference type="PANTHER" id="PTHR30055:SF226">
    <property type="entry name" value="HTH-TYPE TRANSCRIPTIONAL REGULATOR PKSA"/>
    <property type="match status" value="1"/>
</dbReference>
<evidence type="ECO:0000256" key="1">
    <source>
        <dbReference type="ARBA" id="ARBA00023125"/>
    </source>
</evidence>
<sequence length="193" mass="21795">MPMTELPHDDPEQFRQRVVAESIRLFAEQGYEATTVDDVAAATGSSRRTLYRQFGSKEGLIFGDHETLLTTVAAQLTAADGDPWWAVCQGAQLVFAHFAANVDVAARRYEVVSQVPALRDRELVMASRYQRLFEDYLRARRPDVPRTRIVAYAAAVTGLHNYLLRRMSRGDTAATAQVLDEELQRLHRTLTQE</sequence>
<dbReference type="eggNOG" id="COG1309">
    <property type="taxonomic scope" value="Bacteria"/>
</dbReference>
<evidence type="ECO:0000259" key="3">
    <source>
        <dbReference type="PROSITE" id="PS50977"/>
    </source>
</evidence>
<organism evidence="4 5">
    <name type="scientific">Gordonia hirsuta DSM 44140 = NBRC 16056</name>
    <dbReference type="NCBI Taxonomy" id="1121927"/>
    <lineage>
        <taxon>Bacteria</taxon>
        <taxon>Bacillati</taxon>
        <taxon>Actinomycetota</taxon>
        <taxon>Actinomycetes</taxon>
        <taxon>Mycobacteriales</taxon>
        <taxon>Gordoniaceae</taxon>
        <taxon>Gordonia</taxon>
    </lineage>
</organism>
<dbReference type="Pfam" id="PF00440">
    <property type="entry name" value="TetR_N"/>
    <property type="match status" value="1"/>
</dbReference>
<dbReference type="RefSeq" id="WP_005937549.1">
    <property type="nucleotide sequence ID" value="NZ_ATVK01000045.1"/>
</dbReference>
<dbReference type="Gene3D" id="1.10.357.10">
    <property type="entry name" value="Tetracycline Repressor, domain 2"/>
    <property type="match status" value="1"/>
</dbReference>
<protein>
    <submittedName>
        <fullName evidence="4">Putative TetR family transcriptional regulator</fullName>
    </submittedName>
</protein>
<dbReference type="InterPro" id="IPR009057">
    <property type="entry name" value="Homeodomain-like_sf"/>
</dbReference>
<dbReference type="OrthoDB" id="3235020at2"/>
<dbReference type="AlphaFoldDB" id="L7L9M6"/>
<evidence type="ECO:0000313" key="4">
    <source>
        <dbReference type="EMBL" id="GAC56752.1"/>
    </source>
</evidence>
<dbReference type="Proteomes" id="UP000053405">
    <property type="component" value="Unassembled WGS sequence"/>
</dbReference>
<evidence type="ECO:0000256" key="2">
    <source>
        <dbReference type="PROSITE-ProRule" id="PRU00335"/>
    </source>
</evidence>
<dbReference type="PROSITE" id="PS50977">
    <property type="entry name" value="HTH_TETR_2"/>
    <property type="match status" value="1"/>
</dbReference>
<feature type="domain" description="HTH tetR-type" evidence="3">
    <location>
        <begin position="12"/>
        <end position="72"/>
    </location>
</feature>
<dbReference type="PRINTS" id="PR00455">
    <property type="entry name" value="HTHTETR"/>
</dbReference>
<keyword evidence="1 2" id="KW-0238">DNA-binding</keyword>
<dbReference type="GO" id="GO:0000976">
    <property type="term" value="F:transcription cis-regulatory region binding"/>
    <property type="evidence" value="ECO:0007669"/>
    <property type="project" value="TreeGrafter"/>
</dbReference>
<proteinExistence type="predicted"/>
<evidence type="ECO:0000313" key="5">
    <source>
        <dbReference type="Proteomes" id="UP000053405"/>
    </source>
</evidence>
<dbReference type="STRING" id="1121927.GOHSU_12_01420"/>
<accession>L7L9M6</accession>
<dbReference type="PANTHER" id="PTHR30055">
    <property type="entry name" value="HTH-TYPE TRANSCRIPTIONAL REGULATOR RUTR"/>
    <property type="match status" value="1"/>
</dbReference>
<keyword evidence="5" id="KW-1185">Reference proteome</keyword>
<dbReference type="InterPro" id="IPR050109">
    <property type="entry name" value="HTH-type_TetR-like_transc_reg"/>
</dbReference>